<protein>
    <submittedName>
        <fullName evidence="1">Uncharacterized protein</fullName>
    </submittedName>
</protein>
<accession>A0A165UB79</accession>
<sequence>MTALSVQAQTSLYIPGFDDQPLSASLIGVGSDDRTTWAIMSGAVTGTVDDAFDGTGQRMRMSIALVGLTLGKATP</sequence>
<dbReference type="Proteomes" id="UP000076761">
    <property type="component" value="Unassembled WGS sequence"/>
</dbReference>
<gene>
    <name evidence="1" type="ORF">NEOLEDRAFT_1130398</name>
</gene>
<keyword evidence="2" id="KW-1185">Reference proteome</keyword>
<name>A0A165UB79_9AGAM</name>
<evidence type="ECO:0000313" key="2">
    <source>
        <dbReference type="Proteomes" id="UP000076761"/>
    </source>
</evidence>
<organism evidence="1 2">
    <name type="scientific">Neolentinus lepideus HHB14362 ss-1</name>
    <dbReference type="NCBI Taxonomy" id="1314782"/>
    <lineage>
        <taxon>Eukaryota</taxon>
        <taxon>Fungi</taxon>
        <taxon>Dikarya</taxon>
        <taxon>Basidiomycota</taxon>
        <taxon>Agaricomycotina</taxon>
        <taxon>Agaricomycetes</taxon>
        <taxon>Gloeophyllales</taxon>
        <taxon>Gloeophyllaceae</taxon>
        <taxon>Neolentinus</taxon>
    </lineage>
</organism>
<dbReference type="AlphaFoldDB" id="A0A165UB79"/>
<proteinExistence type="predicted"/>
<dbReference type="InParanoid" id="A0A165UB79"/>
<evidence type="ECO:0000313" key="1">
    <source>
        <dbReference type="EMBL" id="KZT27903.1"/>
    </source>
</evidence>
<dbReference type="OrthoDB" id="4991875at2759"/>
<reference evidence="1 2" key="1">
    <citation type="journal article" date="2016" name="Mol. Biol. Evol.">
        <title>Comparative Genomics of Early-Diverging Mushroom-Forming Fungi Provides Insights into the Origins of Lignocellulose Decay Capabilities.</title>
        <authorList>
            <person name="Nagy L.G."/>
            <person name="Riley R."/>
            <person name="Tritt A."/>
            <person name="Adam C."/>
            <person name="Daum C."/>
            <person name="Floudas D."/>
            <person name="Sun H."/>
            <person name="Yadav J.S."/>
            <person name="Pangilinan J."/>
            <person name="Larsson K.H."/>
            <person name="Matsuura K."/>
            <person name="Barry K."/>
            <person name="Labutti K."/>
            <person name="Kuo R."/>
            <person name="Ohm R.A."/>
            <person name="Bhattacharya S.S."/>
            <person name="Shirouzu T."/>
            <person name="Yoshinaga Y."/>
            <person name="Martin F.M."/>
            <person name="Grigoriev I.V."/>
            <person name="Hibbett D.S."/>
        </authorList>
    </citation>
    <scope>NUCLEOTIDE SEQUENCE [LARGE SCALE GENOMIC DNA]</scope>
    <source>
        <strain evidence="1 2">HHB14362 ss-1</strain>
    </source>
</reference>
<dbReference type="EMBL" id="KV425560">
    <property type="protein sequence ID" value="KZT27903.1"/>
    <property type="molecule type" value="Genomic_DNA"/>
</dbReference>